<dbReference type="SFLD" id="SFLDS00029">
    <property type="entry name" value="Radical_SAM"/>
    <property type="match status" value="1"/>
</dbReference>
<dbReference type="PANTHER" id="PTHR11918">
    <property type="entry name" value="RADICAL SAM PROTEINS"/>
    <property type="match status" value="1"/>
</dbReference>
<evidence type="ECO:0000256" key="2">
    <source>
        <dbReference type="ARBA" id="ARBA00002399"/>
    </source>
</evidence>
<feature type="domain" description="MTTase N-terminal" evidence="17">
    <location>
        <begin position="7"/>
        <end position="119"/>
    </location>
</feature>
<dbReference type="SFLD" id="SFLDG01061">
    <property type="entry name" value="methylthiotransferase"/>
    <property type="match status" value="1"/>
</dbReference>
<evidence type="ECO:0000256" key="14">
    <source>
        <dbReference type="ARBA" id="ARBA00061574"/>
    </source>
</evidence>
<keyword evidence="5" id="KW-0963">Cytoplasm</keyword>
<dbReference type="InterPro" id="IPR058240">
    <property type="entry name" value="rSAM_sf"/>
</dbReference>
<dbReference type="GO" id="GO:0046872">
    <property type="term" value="F:metal ion binding"/>
    <property type="evidence" value="ECO:0007669"/>
    <property type="project" value="UniProtKB-KW"/>
</dbReference>
<feature type="domain" description="TRAM" evidence="16">
    <location>
        <begin position="376"/>
        <end position="439"/>
    </location>
</feature>
<dbReference type="InterPro" id="IPR006638">
    <property type="entry name" value="Elp3/MiaA/NifB-like_rSAM"/>
</dbReference>
<dbReference type="Gene3D" id="3.40.50.12160">
    <property type="entry name" value="Methylthiotransferase, N-terminal domain"/>
    <property type="match status" value="1"/>
</dbReference>
<dbReference type="SFLD" id="SFLDG01082">
    <property type="entry name" value="B12-binding_domain_containing"/>
    <property type="match status" value="1"/>
</dbReference>
<dbReference type="InterPro" id="IPR005839">
    <property type="entry name" value="Methylthiotransferase"/>
</dbReference>
<dbReference type="SUPFAM" id="SSF102114">
    <property type="entry name" value="Radical SAM enzymes"/>
    <property type="match status" value="1"/>
</dbReference>
<evidence type="ECO:0000256" key="15">
    <source>
        <dbReference type="ARBA" id="ARBA00069898"/>
    </source>
</evidence>
<keyword evidence="6 19" id="KW-0808">Transferase</keyword>
<evidence type="ECO:0000259" key="17">
    <source>
        <dbReference type="PROSITE" id="PS51449"/>
    </source>
</evidence>
<evidence type="ECO:0000256" key="3">
    <source>
        <dbReference type="ARBA" id="ARBA00013273"/>
    </source>
</evidence>
<keyword evidence="11" id="KW-0411">Iron-sulfur</keyword>
<keyword evidence="9" id="KW-0479">Metal-binding</keyword>
<dbReference type="InterPro" id="IPR013848">
    <property type="entry name" value="Methylthiotransferase_N"/>
</dbReference>
<dbReference type="EC" id="2.8.4.5" evidence="3"/>
<dbReference type="InterPro" id="IPR038135">
    <property type="entry name" value="Methylthiotransferase_N_sf"/>
</dbReference>
<keyword evidence="20" id="KW-1185">Reference proteome</keyword>
<dbReference type="Pfam" id="PF04055">
    <property type="entry name" value="Radical_SAM"/>
    <property type="match status" value="1"/>
</dbReference>
<dbReference type="InterPro" id="IPR020612">
    <property type="entry name" value="Methylthiotransferase_CS"/>
</dbReference>
<sequence>MKLVPSPRVALVSLGCKVNQNELEAIKHLFLAAGYEIVPFPEKADVYVVHTCTVTHISDRKSRQLIRRAVRANPEAVVAVTGCYAQVAPGEVLAIPGVDVVVGTRERRRLVELVEKAREEGTPVNAVRAHEPGEAFEELPLVEVSRARAFLKIQEGCEEFCTYCIVPYARGPLRSRAPEAILAEVQRLVAAGYLEIVLTGVHTGAYGRDLAGGIDLAGLLKKLVRVPGLERLRISSIDPLDFTPALKAVLAEEEVICPHYHIPLQSGDDDILQKMGRRYTGRYYLELIASLRSKRPRAAFTSDVMVGFPGETEDQFQNTMAVVKEAALAAIHVFPYSPRRGTPAAAMPDQVAPEVKKDRERCLLQLGRRLARQYAREFLNETLTVLVERPLPGQPGVFEGHTGNYLTVAFPADLDLTGRLVPVRLQELRGGLIWGKLEKDVKEEQENSPGGRN</sequence>
<feature type="domain" description="Radical SAM core" evidence="18">
    <location>
        <begin position="143"/>
        <end position="373"/>
    </location>
</feature>
<evidence type="ECO:0000256" key="7">
    <source>
        <dbReference type="ARBA" id="ARBA00022691"/>
    </source>
</evidence>
<dbReference type="NCBIfam" id="TIGR01579">
    <property type="entry name" value="MiaB-like-C"/>
    <property type="match status" value="1"/>
</dbReference>
<evidence type="ECO:0000256" key="12">
    <source>
        <dbReference type="ARBA" id="ARBA00031213"/>
    </source>
</evidence>
<dbReference type="PROSITE" id="PS01278">
    <property type="entry name" value="MTTASE_RADICAL"/>
    <property type="match status" value="1"/>
</dbReference>
<dbReference type="SMART" id="SM00729">
    <property type="entry name" value="Elp3"/>
    <property type="match status" value="1"/>
</dbReference>
<evidence type="ECO:0000259" key="18">
    <source>
        <dbReference type="PROSITE" id="PS51918"/>
    </source>
</evidence>
<evidence type="ECO:0000256" key="11">
    <source>
        <dbReference type="ARBA" id="ARBA00023014"/>
    </source>
</evidence>
<keyword evidence="7" id="KW-0949">S-adenosyl-L-methionine</keyword>
<organism evidence="19 20">
    <name type="scientific">Moorella mulderi DSM 14980</name>
    <dbReference type="NCBI Taxonomy" id="1122241"/>
    <lineage>
        <taxon>Bacteria</taxon>
        <taxon>Bacillati</taxon>
        <taxon>Bacillota</taxon>
        <taxon>Clostridia</taxon>
        <taxon>Neomoorellales</taxon>
        <taxon>Neomoorellaceae</taxon>
        <taxon>Neomoorella</taxon>
    </lineage>
</organism>
<dbReference type="NCBIfam" id="TIGR00089">
    <property type="entry name" value="MiaB/RimO family radical SAM methylthiotransferase"/>
    <property type="match status" value="1"/>
</dbReference>
<gene>
    <name evidence="19" type="primary">mtaB</name>
    <name evidence="19" type="ORF">MOMUL_26900</name>
</gene>
<name>A0A151ATS3_9FIRM</name>
<dbReference type="CDD" id="cd01335">
    <property type="entry name" value="Radical_SAM"/>
    <property type="match status" value="1"/>
</dbReference>
<dbReference type="Gene3D" id="3.80.30.20">
    <property type="entry name" value="tm_1862 like domain"/>
    <property type="match status" value="1"/>
</dbReference>
<accession>A0A151ATS3</accession>
<comment type="caution">
    <text evidence="19">The sequence shown here is derived from an EMBL/GenBank/DDBJ whole genome shotgun (WGS) entry which is preliminary data.</text>
</comment>
<evidence type="ECO:0000256" key="9">
    <source>
        <dbReference type="ARBA" id="ARBA00022723"/>
    </source>
</evidence>
<evidence type="ECO:0000259" key="16">
    <source>
        <dbReference type="PROSITE" id="PS50926"/>
    </source>
</evidence>
<reference evidence="19 20" key="1">
    <citation type="submission" date="2016-02" db="EMBL/GenBank/DDBJ databases">
        <title>Genome sequence of Moorella mulderi DSM 14980.</title>
        <authorList>
            <person name="Poehlein A."/>
            <person name="Daniel R."/>
        </authorList>
    </citation>
    <scope>NUCLEOTIDE SEQUENCE [LARGE SCALE GENOMIC DNA]</scope>
    <source>
        <strain evidence="19 20">DSM 14980</strain>
    </source>
</reference>
<dbReference type="InterPro" id="IPR002792">
    <property type="entry name" value="TRAM_dom"/>
</dbReference>
<evidence type="ECO:0000256" key="1">
    <source>
        <dbReference type="ARBA" id="ARBA00001966"/>
    </source>
</evidence>
<dbReference type="AlphaFoldDB" id="A0A151ATS3"/>
<dbReference type="EMBL" id="LTBC01000016">
    <property type="protein sequence ID" value="KYH31015.1"/>
    <property type="molecule type" value="Genomic_DNA"/>
</dbReference>
<evidence type="ECO:0000313" key="20">
    <source>
        <dbReference type="Proteomes" id="UP000075670"/>
    </source>
</evidence>
<evidence type="ECO:0000256" key="8">
    <source>
        <dbReference type="ARBA" id="ARBA00022694"/>
    </source>
</evidence>
<protein>
    <recommendedName>
        <fullName evidence="15">Threonylcarbamoyladenosine tRNA methylthiotransferase MtaB</fullName>
        <ecNumber evidence="3">2.8.4.5</ecNumber>
    </recommendedName>
    <alternativeName>
        <fullName evidence="12">tRNA-t(6)A37 methylthiotransferase</fullName>
    </alternativeName>
</protein>
<dbReference type="PANTHER" id="PTHR11918:SF45">
    <property type="entry name" value="THREONYLCARBAMOYLADENOSINE TRNA METHYLTHIOTRANSFERASE"/>
    <property type="match status" value="1"/>
</dbReference>
<dbReference type="Proteomes" id="UP000075670">
    <property type="component" value="Unassembled WGS sequence"/>
</dbReference>
<evidence type="ECO:0000256" key="6">
    <source>
        <dbReference type="ARBA" id="ARBA00022679"/>
    </source>
</evidence>
<comment type="catalytic activity">
    <reaction evidence="13">
        <text>N(6)-L-threonylcarbamoyladenosine(37) in tRNA + (sulfur carrier)-SH + AH2 + 2 S-adenosyl-L-methionine = 2-methylsulfanyl-N(6)-L-threonylcarbamoyladenosine(37) in tRNA + (sulfur carrier)-H + 5'-deoxyadenosine + L-methionine + A + S-adenosyl-L-homocysteine + 2 H(+)</text>
        <dbReference type="Rhea" id="RHEA:37075"/>
        <dbReference type="Rhea" id="RHEA-COMP:10163"/>
        <dbReference type="Rhea" id="RHEA-COMP:11092"/>
        <dbReference type="Rhea" id="RHEA-COMP:14737"/>
        <dbReference type="Rhea" id="RHEA-COMP:14739"/>
        <dbReference type="ChEBI" id="CHEBI:13193"/>
        <dbReference type="ChEBI" id="CHEBI:15378"/>
        <dbReference type="ChEBI" id="CHEBI:17319"/>
        <dbReference type="ChEBI" id="CHEBI:17499"/>
        <dbReference type="ChEBI" id="CHEBI:29917"/>
        <dbReference type="ChEBI" id="CHEBI:57844"/>
        <dbReference type="ChEBI" id="CHEBI:57856"/>
        <dbReference type="ChEBI" id="CHEBI:59789"/>
        <dbReference type="ChEBI" id="CHEBI:64428"/>
        <dbReference type="ChEBI" id="CHEBI:74418"/>
        <dbReference type="ChEBI" id="CHEBI:74420"/>
        <dbReference type="EC" id="2.8.4.5"/>
    </reaction>
</comment>
<dbReference type="PROSITE" id="PS50926">
    <property type="entry name" value="TRAM"/>
    <property type="match status" value="1"/>
</dbReference>
<dbReference type="FunFam" id="3.40.50.12160:FF:000004">
    <property type="entry name" value="Threonylcarbamoyladenosine tRNA methylthiotransferase MtaB"/>
    <property type="match status" value="1"/>
</dbReference>
<dbReference type="InterPro" id="IPR007197">
    <property type="entry name" value="rSAM"/>
</dbReference>
<evidence type="ECO:0000256" key="10">
    <source>
        <dbReference type="ARBA" id="ARBA00023004"/>
    </source>
</evidence>
<evidence type="ECO:0000256" key="4">
    <source>
        <dbReference type="ARBA" id="ARBA00022485"/>
    </source>
</evidence>
<dbReference type="GO" id="GO:0051539">
    <property type="term" value="F:4 iron, 4 sulfur cluster binding"/>
    <property type="evidence" value="ECO:0007669"/>
    <property type="project" value="UniProtKB-KW"/>
</dbReference>
<evidence type="ECO:0000313" key="19">
    <source>
        <dbReference type="EMBL" id="KYH31015.1"/>
    </source>
</evidence>
<dbReference type="InterPro" id="IPR006467">
    <property type="entry name" value="MiaB-like_bact"/>
</dbReference>
<keyword evidence="10" id="KW-0408">Iron</keyword>
<comment type="similarity">
    <text evidence="14">Belongs to the methylthiotransferase family. MtaB subfamily.</text>
</comment>
<dbReference type="FunFam" id="3.80.30.20:FF:000001">
    <property type="entry name" value="tRNA-2-methylthio-N(6)-dimethylallyladenosine synthase 2"/>
    <property type="match status" value="1"/>
</dbReference>
<comment type="cofactor">
    <cofactor evidence="1">
        <name>[4Fe-4S] cluster</name>
        <dbReference type="ChEBI" id="CHEBI:49883"/>
    </cofactor>
</comment>
<evidence type="ECO:0000256" key="13">
    <source>
        <dbReference type="ARBA" id="ARBA00051661"/>
    </source>
</evidence>
<dbReference type="PATRIC" id="fig|1122241.3.peg.2860"/>
<keyword evidence="8" id="KW-0819">tRNA processing</keyword>
<dbReference type="Pfam" id="PF00919">
    <property type="entry name" value="UPF0004"/>
    <property type="match status" value="1"/>
</dbReference>
<dbReference type="PROSITE" id="PS51918">
    <property type="entry name" value="RADICAL_SAM"/>
    <property type="match status" value="1"/>
</dbReference>
<comment type="function">
    <text evidence="2">Catalyzes the methylthiolation of N6-threonylcarbamoyladenosine (t(6)A), leading to the formation of 2-methylthio-N6-threonylcarbamoyladenosine (ms(2)t(6)A) at position 37 in tRNAs that read codons beginning with adenine.</text>
</comment>
<evidence type="ECO:0000256" key="5">
    <source>
        <dbReference type="ARBA" id="ARBA00022490"/>
    </source>
</evidence>
<dbReference type="GO" id="GO:0035598">
    <property type="term" value="F:tRNA (N(6)-L-threonylcarbamoyladenosine(37)-C(2))-methylthiotransferase activity"/>
    <property type="evidence" value="ECO:0007669"/>
    <property type="project" value="UniProtKB-EC"/>
</dbReference>
<proteinExistence type="inferred from homology"/>
<dbReference type="InterPro" id="IPR023404">
    <property type="entry name" value="rSAM_horseshoe"/>
</dbReference>
<keyword evidence="4" id="KW-0004">4Fe-4S</keyword>
<dbReference type="PROSITE" id="PS51449">
    <property type="entry name" value="MTTASE_N"/>
    <property type="match status" value="1"/>
</dbReference>